<dbReference type="InterPro" id="IPR036913">
    <property type="entry name" value="YegP-like_sf"/>
</dbReference>
<name>B0RCW5_CLASE</name>
<protein>
    <recommendedName>
        <fullName evidence="2">DUF1508 domain-containing protein</fullName>
    </recommendedName>
</protein>
<dbReference type="Gene3D" id="3.30.160.160">
    <property type="entry name" value="YegP-like"/>
    <property type="match status" value="1"/>
</dbReference>
<evidence type="ECO:0000256" key="1">
    <source>
        <dbReference type="SAM" id="MobiDB-lite"/>
    </source>
</evidence>
<organism evidence="3 4">
    <name type="scientific">Clavibacter sepedonicus</name>
    <name type="common">Clavibacter michiganensis subsp. sepedonicus</name>
    <dbReference type="NCBI Taxonomy" id="31964"/>
    <lineage>
        <taxon>Bacteria</taxon>
        <taxon>Bacillati</taxon>
        <taxon>Actinomycetota</taxon>
        <taxon>Actinomycetes</taxon>
        <taxon>Micrococcales</taxon>
        <taxon>Microbacteriaceae</taxon>
        <taxon>Clavibacter</taxon>
    </lineage>
</organism>
<reference evidence="3 4" key="1">
    <citation type="journal article" date="2008" name="J. Bacteriol.">
        <title>Genome of the actinomycete plant pathogen Clavibacter michiganensis subsp. sepedonicus suggests recent niche adaptation.</title>
        <authorList>
            <person name="Bentley S.D."/>
            <person name="Corton C."/>
            <person name="Brown S.E."/>
            <person name="Barron A."/>
            <person name="Clark L."/>
            <person name="Doggett J."/>
            <person name="Harris B."/>
            <person name="Ormond D."/>
            <person name="Quail M.A."/>
            <person name="May G."/>
            <person name="Francis D."/>
            <person name="Knudson D."/>
            <person name="Parkhill J."/>
            <person name="Ishimaru C.A."/>
        </authorList>
    </citation>
    <scope>NUCLEOTIDE SEQUENCE [LARGE SCALE GENOMIC DNA]</scope>
    <source>
        <strain evidence="4">ATCC 33113 / DSM 20744 / JCM 9667 / LMG 2889 / ICMP 2535 / C-1</strain>
    </source>
</reference>
<dbReference type="SUPFAM" id="SSF160113">
    <property type="entry name" value="YegP-like"/>
    <property type="match status" value="1"/>
</dbReference>
<sequence>MQDDTVENSLVPWHRRSPDGGSAQHPRRRDTYPGPRSPPLGPGHRPVVALARSDHRHRRGAEMATQLTYKRADGRWAWRLTTDNGQVIATDGSQGYENESDAQRMGDLVISGTYAGRNRLRQG</sequence>
<dbReference type="Pfam" id="PF07411">
    <property type="entry name" value="DUF1508"/>
    <property type="match status" value="1"/>
</dbReference>
<proteinExistence type="predicted"/>
<dbReference type="HOGENOM" id="CLU_2011231_0_0_11"/>
<dbReference type="KEGG" id="cms:CMS2985"/>
<dbReference type="eggNOG" id="COG3422">
    <property type="taxonomic scope" value="Bacteria"/>
</dbReference>
<dbReference type="AlphaFoldDB" id="B0RCW5"/>
<accession>B0RCW5</accession>
<evidence type="ECO:0000313" key="3">
    <source>
        <dbReference type="EMBL" id="CAQ03056.1"/>
    </source>
</evidence>
<feature type="domain" description="DUF1508" evidence="2">
    <location>
        <begin position="73"/>
        <end position="103"/>
    </location>
</feature>
<evidence type="ECO:0000313" key="4">
    <source>
        <dbReference type="Proteomes" id="UP000001318"/>
    </source>
</evidence>
<keyword evidence="4" id="KW-1185">Reference proteome</keyword>
<evidence type="ECO:0000259" key="2">
    <source>
        <dbReference type="Pfam" id="PF07411"/>
    </source>
</evidence>
<dbReference type="Proteomes" id="UP000001318">
    <property type="component" value="Chromosome"/>
</dbReference>
<feature type="region of interest" description="Disordered" evidence="1">
    <location>
        <begin position="1"/>
        <end position="62"/>
    </location>
</feature>
<gene>
    <name evidence="3" type="ordered locus">CMS2985</name>
</gene>
<dbReference type="InterPro" id="IPR010879">
    <property type="entry name" value="DUF1508"/>
</dbReference>
<dbReference type="EMBL" id="AM849034">
    <property type="protein sequence ID" value="CAQ03056.1"/>
    <property type="molecule type" value="Genomic_DNA"/>
</dbReference>